<name>A0ABS8CNJ4_9RHOB</name>
<protein>
    <submittedName>
        <fullName evidence="4">NAD-dependent epimerase/dehydratase</fullName>
    </submittedName>
</protein>
<dbReference type="InterPro" id="IPR001509">
    <property type="entry name" value="Epimerase_deHydtase"/>
</dbReference>
<dbReference type="Proteomes" id="UP001198571">
    <property type="component" value="Unassembled WGS sequence"/>
</dbReference>
<organism evidence="4 5">
    <name type="scientific">Pseudogemmobacter faecipullorum</name>
    <dbReference type="NCBI Taxonomy" id="2755041"/>
    <lineage>
        <taxon>Bacteria</taxon>
        <taxon>Pseudomonadati</taxon>
        <taxon>Pseudomonadota</taxon>
        <taxon>Alphaproteobacteria</taxon>
        <taxon>Rhodobacterales</taxon>
        <taxon>Paracoccaceae</taxon>
        <taxon>Pseudogemmobacter</taxon>
    </lineage>
</organism>
<reference evidence="4 5" key="1">
    <citation type="submission" date="2020-07" db="EMBL/GenBank/DDBJ databases">
        <title>Pseudogemmobacter sp. nov., isolated from poultry manure in Taiwan.</title>
        <authorList>
            <person name="Lin S.-Y."/>
            <person name="Tang Y.-S."/>
            <person name="Young C.-C."/>
        </authorList>
    </citation>
    <scope>NUCLEOTIDE SEQUENCE [LARGE SCALE GENOMIC DNA]</scope>
    <source>
        <strain evidence="4 5">CC-YST710</strain>
    </source>
</reference>
<evidence type="ECO:0000256" key="1">
    <source>
        <dbReference type="ARBA" id="ARBA00005125"/>
    </source>
</evidence>
<evidence type="ECO:0000259" key="3">
    <source>
        <dbReference type="Pfam" id="PF01370"/>
    </source>
</evidence>
<dbReference type="CDD" id="cd08946">
    <property type="entry name" value="SDR_e"/>
    <property type="match status" value="1"/>
</dbReference>
<evidence type="ECO:0000313" key="4">
    <source>
        <dbReference type="EMBL" id="MCB5410959.1"/>
    </source>
</evidence>
<dbReference type="PANTHER" id="PTHR43000">
    <property type="entry name" value="DTDP-D-GLUCOSE 4,6-DEHYDRATASE-RELATED"/>
    <property type="match status" value="1"/>
</dbReference>
<proteinExistence type="inferred from homology"/>
<comment type="similarity">
    <text evidence="2">Belongs to the NAD(P)-dependent epimerase/dehydratase family.</text>
</comment>
<comment type="caution">
    <text evidence="4">The sequence shown here is derived from an EMBL/GenBank/DDBJ whole genome shotgun (WGS) entry which is preliminary data.</text>
</comment>
<accession>A0ABS8CNJ4</accession>
<dbReference type="RefSeq" id="WP_226936310.1">
    <property type="nucleotide sequence ID" value="NZ_JACDXX010000011.1"/>
</dbReference>
<dbReference type="SUPFAM" id="SSF51735">
    <property type="entry name" value="NAD(P)-binding Rossmann-fold domains"/>
    <property type="match status" value="1"/>
</dbReference>
<dbReference type="EMBL" id="JACDXX010000011">
    <property type="protein sequence ID" value="MCB5410959.1"/>
    <property type="molecule type" value="Genomic_DNA"/>
</dbReference>
<dbReference type="InterPro" id="IPR036291">
    <property type="entry name" value="NAD(P)-bd_dom_sf"/>
</dbReference>
<sequence>MTKADPATAPHWLITGSTGRVGRLLMAAWRAEPPAATLLRQLRKASSATAAHGEILWDPLAGALPASLPKTECLIAYAGITPAYGADLDLNAALAEATFRAAAKAGIPRILITSSSAVYGVPDGGTAADEAIPLRPVNAYGRSKAAMEEICSIWRDRGLEICCLRIGNVAGADALLLNGQAAQGKPLKIDQFSNGTGPVRSYIGPLTLARVTATLAAYPARLPTTLNIAAPQPIAMSDLASAAGYAWEWQPAPEAAHQEITLDTRLLQSLYSCQPLDSAPAEMVRQWQLNPPDRVNV</sequence>
<dbReference type="Pfam" id="PF01370">
    <property type="entry name" value="Epimerase"/>
    <property type="match status" value="1"/>
</dbReference>
<feature type="domain" description="NAD-dependent epimerase/dehydratase" evidence="3">
    <location>
        <begin position="12"/>
        <end position="173"/>
    </location>
</feature>
<evidence type="ECO:0000256" key="2">
    <source>
        <dbReference type="ARBA" id="ARBA00007637"/>
    </source>
</evidence>
<keyword evidence="5" id="KW-1185">Reference proteome</keyword>
<gene>
    <name evidence="4" type="ORF">H0485_13245</name>
</gene>
<comment type="pathway">
    <text evidence="1">Bacterial outer membrane biogenesis; LPS O-antigen biosynthesis.</text>
</comment>
<evidence type="ECO:0000313" key="5">
    <source>
        <dbReference type="Proteomes" id="UP001198571"/>
    </source>
</evidence>
<dbReference type="Gene3D" id="3.40.50.720">
    <property type="entry name" value="NAD(P)-binding Rossmann-like Domain"/>
    <property type="match status" value="1"/>
</dbReference>